<evidence type="ECO:0000313" key="1">
    <source>
        <dbReference type="EMBL" id="KAK2960521.1"/>
    </source>
</evidence>
<comment type="caution">
    <text evidence="1">The sequence shown here is derived from an EMBL/GenBank/DDBJ whole genome shotgun (WGS) entry which is preliminary data.</text>
</comment>
<organism evidence="1 2">
    <name type="scientific">Blattamonas nauphoetae</name>
    <dbReference type="NCBI Taxonomy" id="2049346"/>
    <lineage>
        <taxon>Eukaryota</taxon>
        <taxon>Metamonada</taxon>
        <taxon>Preaxostyla</taxon>
        <taxon>Oxymonadida</taxon>
        <taxon>Blattamonas</taxon>
    </lineage>
</organism>
<dbReference type="Proteomes" id="UP001281761">
    <property type="component" value="Unassembled WGS sequence"/>
</dbReference>
<name>A0ABQ9Y9R5_9EUKA</name>
<evidence type="ECO:0000313" key="2">
    <source>
        <dbReference type="Proteomes" id="UP001281761"/>
    </source>
</evidence>
<proteinExistence type="predicted"/>
<keyword evidence="2" id="KW-1185">Reference proteome</keyword>
<reference evidence="1 2" key="1">
    <citation type="journal article" date="2022" name="bioRxiv">
        <title>Genomics of Preaxostyla Flagellates Illuminates Evolutionary Transitions and the Path Towards Mitochondrial Loss.</title>
        <authorList>
            <person name="Novak L.V.F."/>
            <person name="Treitli S.C."/>
            <person name="Pyrih J."/>
            <person name="Halakuc P."/>
            <person name="Pipaliya S.V."/>
            <person name="Vacek V."/>
            <person name="Brzon O."/>
            <person name="Soukal P."/>
            <person name="Eme L."/>
            <person name="Dacks J.B."/>
            <person name="Karnkowska A."/>
            <person name="Elias M."/>
            <person name="Hampl V."/>
        </authorList>
    </citation>
    <scope>NUCLEOTIDE SEQUENCE [LARGE SCALE GENOMIC DNA]</scope>
    <source>
        <strain evidence="1">NAU3</strain>
        <tissue evidence="1">Gut</tissue>
    </source>
</reference>
<gene>
    <name evidence="1" type="ORF">BLNAU_4419</name>
</gene>
<dbReference type="EMBL" id="JARBJD010000022">
    <property type="protein sequence ID" value="KAK2960521.1"/>
    <property type="molecule type" value="Genomic_DNA"/>
</dbReference>
<accession>A0ABQ9Y9R5</accession>
<sequence>MFQQQIADMPIINQNIRTPNNSGRGESRERVVDFVEQHWGERPEIVDDAHGSYCMLHFRSGSEIPSRLIGGGPLWFIDSYPVNMYAATVITSLVVDLTKISLPSPSADIDRILRSDPSTADSFSIHVNPFDPSSTEPIYPNQLFVLFTSRNAAETGRELLKHIHPFSTPGCVRFPSFTPTSPNKLFLRNRMFFTIRDKGQTNGTSTIIQHMNQLGDQRHCGVDRVEFWMDNRRLKGSGTVDLEETLRGQLFCLSFFSLSSAHFVYSSFPDRFSAC</sequence>
<protein>
    <submittedName>
        <fullName evidence="1">Uncharacterized protein</fullName>
    </submittedName>
</protein>